<sequence length="519" mass="54839">MRRQDIQLLAQARQGDTAARCEVGRRYLLGVNGFPQHVATGLEYLRHPSLAGQPLPARILAEALPLDQLMALQQAPALALAAADGCLAAQLKLGLWRALQADGRQDARRWLGAAASAGHAAAADAVAALAAAPASQTLVAVLQPLSDGRDIDGPLLARLAAQQALQDGQLDHLVACLAAALALGHALDGDLASLVVAAEQLADQQGRTLGGLPDAALRDSLELRAGQGDRAAAYTLGRSLSGIACPSLPTSVFAEQQNLRKGAAFLLRAADAGQDAAWLHLYRLHADHRSSVANPQLARFFLEKAALRGQAEAQRKLGALQLREASHLQDTEQAIHWLHQAAGQGDGHAATLLQSLRLPLADEDSGEAELSLALEQVRRADPWLAQRLALARAFGLTKLEALSVDPVAGLRPWGLVVGRNPFIAQVRLSAPRAVPAVDAAALAVARRVAAFFGQAQADAGAAEGDLRARSLRQRRLFDRLGLDEALFFSDASAMTLDTLRLGAKWAYRARQPLSEALAA</sequence>
<name>A0A480AWA7_9BURK</name>
<evidence type="ECO:0000313" key="2">
    <source>
        <dbReference type="Proteomes" id="UP000301751"/>
    </source>
</evidence>
<dbReference type="EMBL" id="BJCL01000014">
    <property type="protein sequence ID" value="GCL65176.1"/>
    <property type="molecule type" value="Genomic_DNA"/>
</dbReference>
<reference evidence="2" key="1">
    <citation type="submission" date="2019-03" db="EMBL/GenBank/DDBJ databases">
        <title>Aquabacterium pictum sp.nov., the first bacteriochlorophyll a-containing freshwater bacterium in the genus Aquabacterium of the class Betaproteobacteria.</title>
        <authorList>
            <person name="Hirose S."/>
            <person name="Tank M."/>
            <person name="Hara E."/>
            <person name="Tamaki H."/>
            <person name="Takaichi S."/>
            <person name="Haruta S."/>
            <person name="Hanada S."/>
        </authorList>
    </citation>
    <scope>NUCLEOTIDE SEQUENCE [LARGE SCALE GENOMIC DNA]</scope>
    <source>
        <strain evidence="2">W35</strain>
    </source>
</reference>
<keyword evidence="2" id="KW-1185">Reference proteome</keyword>
<evidence type="ECO:0008006" key="3">
    <source>
        <dbReference type="Google" id="ProtNLM"/>
    </source>
</evidence>
<dbReference type="RefSeq" id="WP_137734892.1">
    <property type="nucleotide sequence ID" value="NZ_BJCL01000014.1"/>
</dbReference>
<dbReference type="AlphaFoldDB" id="A0A480AWA7"/>
<dbReference type="Proteomes" id="UP000301751">
    <property type="component" value="Unassembled WGS sequence"/>
</dbReference>
<gene>
    <name evidence="1" type="ORF">AQPW35_42570</name>
</gene>
<protein>
    <recommendedName>
        <fullName evidence="3">Sel1 repeat family protein</fullName>
    </recommendedName>
</protein>
<evidence type="ECO:0000313" key="1">
    <source>
        <dbReference type="EMBL" id="GCL65176.1"/>
    </source>
</evidence>
<organism evidence="1 2">
    <name type="scientific">Pseudaquabacterium pictum</name>
    <dbReference type="NCBI Taxonomy" id="2315236"/>
    <lineage>
        <taxon>Bacteria</taxon>
        <taxon>Pseudomonadati</taxon>
        <taxon>Pseudomonadota</taxon>
        <taxon>Betaproteobacteria</taxon>
        <taxon>Burkholderiales</taxon>
        <taxon>Sphaerotilaceae</taxon>
        <taxon>Pseudaquabacterium</taxon>
    </lineage>
</organism>
<dbReference type="Gene3D" id="1.25.40.10">
    <property type="entry name" value="Tetratricopeptide repeat domain"/>
    <property type="match status" value="1"/>
</dbReference>
<proteinExistence type="predicted"/>
<dbReference type="InterPro" id="IPR006597">
    <property type="entry name" value="Sel1-like"/>
</dbReference>
<comment type="caution">
    <text evidence="1">The sequence shown here is derived from an EMBL/GenBank/DDBJ whole genome shotgun (WGS) entry which is preliminary data.</text>
</comment>
<dbReference type="SUPFAM" id="SSF81901">
    <property type="entry name" value="HCP-like"/>
    <property type="match status" value="1"/>
</dbReference>
<dbReference type="SMART" id="SM00671">
    <property type="entry name" value="SEL1"/>
    <property type="match status" value="2"/>
</dbReference>
<dbReference type="OrthoDB" id="8912593at2"/>
<accession>A0A480AWA7</accession>
<dbReference type="InterPro" id="IPR011990">
    <property type="entry name" value="TPR-like_helical_dom_sf"/>
</dbReference>